<dbReference type="GO" id="GO:0003676">
    <property type="term" value="F:nucleic acid binding"/>
    <property type="evidence" value="ECO:0007669"/>
    <property type="project" value="InterPro"/>
</dbReference>
<name>A0A0H3K5Y6_SYNP6</name>
<organism evidence="4 5">
    <name type="scientific">Synechococcus sp. (strain ATCC 27144 / PCC 6301 / SAUG 1402/1)</name>
    <name type="common">Anacystis nidulans</name>
    <dbReference type="NCBI Taxonomy" id="269084"/>
    <lineage>
        <taxon>Bacteria</taxon>
        <taxon>Bacillati</taxon>
        <taxon>Cyanobacteriota</taxon>
        <taxon>Cyanophyceae</taxon>
        <taxon>Synechococcales</taxon>
        <taxon>Synechococcaceae</taxon>
        <taxon>Synechococcus</taxon>
    </lineage>
</organism>
<protein>
    <recommendedName>
        <fullName evidence="2">Protein argonaute</fullName>
    </recommendedName>
</protein>
<evidence type="ECO:0000259" key="3">
    <source>
        <dbReference type="SMART" id="SM00950"/>
    </source>
</evidence>
<dbReference type="Pfam" id="PF18309">
    <property type="entry name" value="PAZ_3"/>
    <property type="match status" value="1"/>
</dbReference>
<comment type="similarity">
    <text evidence="1">Belongs to the argonaute family. Long pAgo subfamily.</text>
</comment>
<dbReference type="InterPro" id="IPR003165">
    <property type="entry name" value="Piwi"/>
</dbReference>
<dbReference type="EMBL" id="AP008231">
    <property type="protein sequence ID" value="BAD80710.1"/>
    <property type="molecule type" value="Genomic_DNA"/>
</dbReference>
<feature type="domain" description="Piwi" evidence="3">
    <location>
        <begin position="441"/>
        <end position="720"/>
    </location>
</feature>
<dbReference type="InterPro" id="IPR040895">
    <property type="entry name" value="Ago_PAZ"/>
</dbReference>
<evidence type="ECO:0000313" key="4">
    <source>
        <dbReference type="EMBL" id="BAD80710.1"/>
    </source>
</evidence>
<evidence type="ECO:0000256" key="2">
    <source>
        <dbReference type="ARBA" id="ARBA00035032"/>
    </source>
</evidence>
<proteinExistence type="inferred from homology"/>
<dbReference type="eggNOG" id="COG1431">
    <property type="taxonomic scope" value="Bacteria"/>
</dbReference>
<evidence type="ECO:0000256" key="1">
    <source>
        <dbReference type="ARBA" id="ARBA00035012"/>
    </source>
</evidence>
<dbReference type="Pfam" id="PF02171">
    <property type="entry name" value="Piwi"/>
    <property type="match status" value="1"/>
</dbReference>
<accession>A0A0H3K5Y6</accession>
<dbReference type="Proteomes" id="UP000001175">
    <property type="component" value="Chromosome"/>
</dbReference>
<dbReference type="Gene3D" id="3.40.50.2300">
    <property type="match status" value="1"/>
</dbReference>
<dbReference type="InterPro" id="IPR036397">
    <property type="entry name" value="RNaseH_sf"/>
</dbReference>
<reference evidence="4 5" key="1">
    <citation type="journal article" date="2007" name="Photosyn. Res.">
        <title>Complete nucleotide sequence of the freshwater unicellular cyanobacterium Synechococcus elongatus PCC 6301 chromosome: gene content and organization.</title>
        <authorList>
            <person name="Sugita C."/>
            <person name="Ogata K."/>
            <person name="Shikata M."/>
            <person name="Jikuya H."/>
            <person name="Takano J."/>
            <person name="Furumichi M."/>
            <person name="Kanehisa M."/>
            <person name="Omata T."/>
            <person name="Sugiura M."/>
            <person name="Sugita M."/>
        </authorList>
    </citation>
    <scope>NUCLEOTIDE SEQUENCE [LARGE SCALE GENOMIC DNA]</scope>
    <source>
        <strain evidence="5">ATCC 27144 / PCC 6301 / SAUG 1402/1</strain>
    </source>
</reference>
<dbReference type="KEGG" id="syc:syc2520_d"/>
<sequence length="735" mass="83649">MDLLSNLRRSSIVLNRFYVKSLSQSDLTAYEYRCIFKKTPELGDEKRLLASICYKLGAIAVRIGSNIITKEAVRPEKLQGHDWQLVQMGTKQLDCRNDAHRCALETFERKFLERDLSASSQTEVRKAAEGGLIWWVVGAKGIEKSGNGWEVHRGRRIDVSLDAEGNLYLEIDIHHRFYTPWTVHQWLEQYPEIPLSYVRNNYLDERHGFINWQYGRFTQERPQDILLDCLGMSLAEYHLNKGATEEEVQQSYVVYVKPISWRKGKLTAHLSRRLSPSLTMEMLAKVAEDSTVCDREKREIRAVFKSIKQSINQRLQEAQKTASWILTKTYGISSPAIALSCDGYLLPAAKLLAANKQPVSKTADIRNKGCAKIGETSFGYLNLYNNQLQYPLEVHKCLLEIANKNNLQLSLDQRRVLSDYPQDDLDQQMFWQTWSSQGIKTVLVVMPWDSHHDKQKIRIQAIQAGIATQFMVPLPKADKYKALNVTLGLLCKAGWQPIQLESVDHPEVADLIIGFDTGTNRELYYGTSAFAVLADGQSLGWELPAVQGGETFSGQAIWQTVSKLIIKFYQICQRYPQKLLLMRDGLVQEGEFQQTIELLKERKIAVDVISVRKSGAGRMGQEIYENGQLVYRDAAIGSVILQPAERSFIMVTSQPVSKTIGSIRPLRIVHEYGSTDLELLALQTYHLTQLHPASGFRSCRLPWVLHLADRSSKEFQRIGQISVLQNISRDKLIAV</sequence>
<dbReference type="Gene3D" id="3.30.420.10">
    <property type="entry name" value="Ribonuclease H-like superfamily/Ribonuclease H"/>
    <property type="match status" value="1"/>
</dbReference>
<dbReference type="Gene3D" id="2.170.260.50">
    <property type="match status" value="1"/>
</dbReference>
<dbReference type="SUPFAM" id="SSF53098">
    <property type="entry name" value="Ribonuclease H-like"/>
    <property type="match status" value="1"/>
</dbReference>
<dbReference type="AlphaFoldDB" id="A0A0H3K5Y6"/>
<gene>
    <name evidence="4" type="ordered locus">syc2520_d</name>
</gene>
<dbReference type="InterPro" id="IPR012337">
    <property type="entry name" value="RNaseH-like_sf"/>
</dbReference>
<dbReference type="SMART" id="SM00950">
    <property type="entry name" value="Piwi"/>
    <property type="match status" value="1"/>
</dbReference>
<dbReference type="RefSeq" id="WP_011244830.1">
    <property type="nucleotide sequence ID" value="NC_006576.1"/>
</dbReference>
<evidence type="ECO:0000313" key="5">
    <source>
        <dbReference type="Proteomes" id="UP000001175"/>
    </source>
</evidence>